<feature type="compositionally biased region" description="Acidic residues" evidence="1">
    <location>
        <begin position="56"/>
        <end position="66"/>
    </location>
</feature>
<name>A0A6L2KDZ3_TANCI</name>
<dbReference type="AlphaFoldDB" id="A0A6L2KDZ3"/>
<feature type="region of interest" description="Disordered" evidence="1">
    <location>
        <begin position="56"/>
        <end position="162"/>
    </location>
</feature>
<reference evidence="2" key="1">
    <citation type="journal article" date="2019" name="Sci. Rep.">
        <title>Draft genome of Tanacetum cinerariifolium, the natural source of mosquito coil.</title>
        <authorList>
            <person name="Yamashiro T."/>
            <person name="Shiraishi A."/>
            <person name="Satake H."/>
            <person name="Nakayama K."/>
        </authorList>
    </citation>
    <scope>NUCLEOTIDE SEQUENCE</scope>
</reference>
<proteinExistence type="predicted"/>
<dbReference type="EMBL" id="BKCJ010002094">
    <property type="protein sequence ID" value="GEU46205.1"/>
    <property type="molecule type" value="Genomic_DNA"/>
</dbReference>
<evidence type="ECO:0000313" key="2">
    <source>
        <dbReference type="EMBL" id="GEU46205.1"/>
    </source>
</evidence>
<feature type="region of interest" description="Disordered" evidence="1">
    <location>
        <begin position="182"/>
        <end position="214"/>
    </location>
</feature>
<feature type="compositionally biased region" description="Polar residues" evidence="1">
    <location>
        <begin position="546"/>
        <end position="559"/>
    </location>
</feature>
<feature type="compositionally biased region" description="Pro residues" evidence="1">
    <location>
        <begin position="145"/>
        <end position="157"/>
    </location>
</feature>
<dbReference type="PANTHER" id="PTHR42648">
    <property type="entry name" value="TRANSPOSASE, PUTATIVE-RELATED"/>
    <property type="match status" value="1"/>
</dbReference>
<feature type="region of interest" description="Disordered" evidence="1">
    <location>
        <begin position="546"/>
        <end position="565"/>
    </location>
</feature>
<protein>
    <submittedName>
        <fullName evidence="2">Retrovirus-related Pol polyprotein from transposon TNT 1-94</fullName>
    </submittedName>
</protein>
<gene>
    <name evidence="2" type="ORF">Tci_018183</name>
</gene>
<feature type="compositionally biased region" description="Acidic residues" evidence="1">
    <location>
        <begin position="73"/>
        <end position="102"/>
    </location>
</feature>
<dbReference type="InterPro" id="IPR039537">
    <property type="entry name" value="Retrotran_Ty1/copia-like"/>
</dbReference>
<dbReference type="PANTHER" id="PTHR42648:SF21">
    <property type="entry name" value="CYSTEINE-RICH RLK (RECEPTOR-LIKE PROTEIN KINASE) 8"/>
    <property type="match status" value="1"/>
</dbReference>
<feature type="compositionally biased region" description="Low complexity" evidence="1">
    <location>
        <begin position="134"/>
        <end position="144"/>
    </location>
</feature>
<organism evidence="2">
    <name type="scientific">Tanacetum cinerariifolium</name>
    <name type="common">Dalmatian daisy</name>
    <name type="synonym">Chrysanthemum cinerariifolium</name>
    <dbReference type="NCBI Taxonomy" id="118510"/>
    <lineage>
        <taxon>Eukaryota</taxon>
        <taxon>Viridiplantae</taxon>
        <taxon>Streptophyta</taxon>
        <taxon>Embryophyta</taxon>
        <taxon>Tracheophyta</taxon>
        <taxon>Spermatophyta</taxon>
        <taxon>Magnoliopsida</taxon>
        <taxon>eudicotyledons</taxon>
        <taxon>Gunneridae</taxon>
        <taxon>Pentapetalae</taxon>
        <taxon>asterids</taxon>
        <taxon>campanulids</taxon>
        <taxon>Asterales</taxon>
        <taxon>Asteraceae</taxon>
        <taxon>Asteroideae</taxon>
        <taxon>Anthemideae</taxon>
        <taxon>Anthemidinae</taxon>
        <taxon>Tanacetum</taxon>
    </lineage>
</organism>
<feature type="compositionally biased region" description="Pro residues" evidence="1">
    <location>
        <begin position="182"/>
        <end position="195"/>
    </location>
</feature>
<accession>A0A6L2KDZ3</accession>
<evidence type="ECO:0000256" key="1">
    <source>
        <dbReference type="SAM" id="MobiDB-lite"/>
    </source>
</evidence>
<feature type="compositionally biased region" description="Basic and acidic residues" evidence="1">
    <location>
        <begin position="103"/>
        <end position="122"/>
    </location>
</feature>
<comment type="caution">
    <text evidence="2">The sequence shown here is derived from an EMBL/GenBank/DDBJ whole genome shotgun (WGS) entry which is preliminary data.</text>
</comment>
<sequence>MCLALRSQSKHCSHQITYQDQSTPNTWPYLMMRFPLRISLAAASLVALSPGYIVDFDPEDESEDGPTDYPANEGDDNDESSGDDADDEDEEEASEEDEEEEEKEHLAPIDFVKETKPFKTDELFAIPTPPPSPLTSLSSSLSQIPSPPFPEPSPPATSPTYAEAPLGFRVAKIWLRAASPLPSPPLPPPSSPLLPPVDRGESSTAAAAKQSGLRAARTTDYGFVDMVGDVPRRHVPRKVGYDITDTWDELVDAIQEGASTTLERVNARVTELDETHERDTQDLYAHLKDAQDNRACLSGRVDTLLEDRQFHQAKVTAIEESKYLTSLSLDELIRNLKVYEMIIKKYFEIVKAKVERKSVALKAKKESSDEECSIFGSKDEEYAMAVRDFKKFFKRKDAVTRIILMENVQNHRKIRTKERLSEVLGGDSGEEDDEKVKNETCLVAQASSKEIRSRNMCLIQSLDSKELVINLPKLKFDQHFCDACKIEKQAQASHKAKNIVLTTRCLELLHMDLFGPSSVRSYEGNRYTLVIVDGYSRKVEESLNVTFDETPSPSKTSPSVDDDLDEEEAIKINEKKNLENDVADETLEIDEIVNIKESRNHPLKMS</sequence>